<dbReference type="RefSeq" id="WP_379019141.1">
    <property type="nucleotide sequence ID" value="NZ_JBHUGY010000020.1"/>
</dbReference>
<accession>A0ABW4WEM0</accession>
<protein>
    <recommendedName>
        <fullName evidence="4">Mlr4654 protein</fullName>
    </recommendedName>
</protein>
<dbReference type="Proteomes" id="UP001597349">
    <property type="component" value="Unassembled WGS sequence"/>
</dbReference>
<evidence type="ECO:0000313" key="3">
    <source>
        <dbReference type="Proteomes" id="UP001597349"/>
    </source>
</evidence>
<evidence type="ECO:0008006" key="4">
    <source>
        <dbReference type="Google" id="ProtNLM"/>
    </source>
</evidence>
<keyword evidence="1" id="KW-0732">Signal</keyword>
<dbReference type="EMBL" id="JBHUGY010000020">
    <property type="protein sequence ID" value="MFD2053992.1"/>
    <property type="molecule type" value="Genomic_DNA"/>
</dbReference>
<evidence type="ECO:0000313" key="2">
    <source>
        <dbReference type="EMBL" id="MFD2053992.1"/>
    </source>
</evidence>
<feature type="signal peptide" evidence="1">
    <location>
        <begin position="1"/>
        <end position="25"/>
    </location>
</feature>
<keyword evidence="3" id="KW-1185">Reference proteome</keyword>
<name>A0ABW4WEM0_9HYPH</name>
<organism evidence="2 3">
    <name type="scientific">Mesorhizobium calcicola</name>
    <dbReference type="NCBI Taxonomy" id="1300310"/>
    <lineage>
        <taxon>Bacteria</taxon>
        <taxon>Pseudomonadati</taxon>
        <taxon>Pseudomonadota</taxon>
        <taxon>Alphaproteobacteria</taxon>
        <taxon>Hyphomicrobiales</taxon>
        <taxon>Phyllobacteriaceae</taxon>
        <taxon>Mesorhizobium</taxon>
    </lineage>
</organism>
<evidence type="ECO:0000256" key="1">
    <source>
        <dbReference type="SAM" id="SignalP"/>
    </source>
</evidence>
<comment type="caution">
    <text evidence="2">The sequence shown here is derived from an EMBL/GenBank/DDBJ whole genome shotgun (WGS) entry which is preliminary data.</text>
</comment>
<reference evidence="3" key="1">
    <citation type="journal article" date="2019" name="Int. J. Syst. Evol. Microbiol.">
        <title>The Global Catalogue of Microorganisms (GCM) 10K type strain sequencing project: providing services to taxonomists for standard genome sequencing and annotation.</title>
        <authorList>
            <consortium name="The Broad Institute Genomics Platform"/>
            <consortium name="The Broad Institute Genome Sequencing Center for Infectious Disease"/>
            <person name="Wu L."/>
            <person name="Ma J."/>
        </authorList>
    </citation>
    <scope>NUCLEOTIDE SEQUENCE [LARGE SCALE GENOMIC DNA]</scope>
    <source>
        <strain evidence="3">CGMCC 1.16226</strain>
    </source>
</reference>
<sequence length="123" mass="13520">MFYAYARRTLAALSLVMLVAPSAHAGDVTFAIKNSHPNAMRLELYSQDRDYVWPGNGQDFYLDDGETKSLPISCDEGESICYGAWVDGDEGTYWGVGPGNKEKCEDCCYTCSGGETEEINLVP</sequence>
<feature type="chain" id="PRO_5045811928" description="Mlr4654 protein" evidence="1">
    <location>
        <begin position="26"/>
        <end position="123"/>
    </location>
</feature>
<gene>
    <name evidence="2" type="ORF">ACFSQT_13095</name>
</gene>
<proteinExistence type="predicted"/>